<sequence length="70" mass="8450">MNIDGRRMFMLVCIMKTDPVFVQEEYLKFLEEREKNPKDPEVIRKAKFTNLYISDRDRCLSTFLKLKTTD</sequence>
<gene>
    <name evidence="1" type="ORF">L596_005955</name>
</gene>
<protein>
    <submittedName>
        <fullName evidence="1">Uncharacterized protein</fullName>
    </submittedName>
</protein>
<evidence type="ECO:0000313" key="2">
    <source>
        <dbReference type="Proteomes" id="UP000298663"/>
    </source>
</evidence>
<proteinExistence type="predicted"/>
<dbReference type="Proteomes" id="UP000298663">
    <property type="component" value="Unassembled WGS sequence"/>
</dbReference>
<reference evidence="1 2" key="2">
    <citation type="journal article" date="2019" name="G3 (Bethesda)">
        <title>Hybrid Assembly of the Genome of the Entomopathogenic Nematode Steinernema carpocapsae Identifies the X-Chromosome.</title>
        <authorList>
            <person name="Serra L."/>
            <person name="Macchietto M."/>
            <person name="Macias-Munoz A."/>
            <person name="McGill C.J."/>
            <person name="Rodriguez I.M."/>
            <person name="Rodriguez B."/>
            <person name="Murad R."/>
            <person name="Mortazavi A."/>
        </authorList>
    </citation>
    <scope>NUCLEOTIDE SEQUENCE [LARGE SCALE GENOMIC DNA]</scope>
    <source>
        <strain evidence="1 2">ALL</strain>
    </source>
</reference>
<accession>A0A4U8V0N5</accession>
<name>A0A4U8V0N5_STECR</name>
<dbReference type="EMBL" id="AZBU02000001">
    <property type="protein sequence ID" value="TMS39430.1"/>
    <property type="molecule type" value="Genomic_DNA"/>
</dbReference>
<comment type="caution">
    <text evidence="1">The sequence shown here is derived from an EMBL/GenBank/DDBJ whole genome shotgun (WGS) entry which is preliminary data.</text>
</comment>
<reference evidence="1 2" key="1">
    <citation type="journal article" date="2015" name="Genome Biol.">
        <title>Comparative genomics of Steinernema reveals deeply conserved gene regulatory networks.</title>
        <authorList>
            <person name="Dillman A.R."/>
            <person name="Macchietto M."/>
            <person name="Porter C.F."/>
            <person name="Rogers A."/>
            <person name="Williams B."/>
            <person name="Antoshechkin I."/>
            <person name="Lee M.M."/>
            <person name="Goodwin Z."/>
            <person name="Lu X."/>
            <person name="Lewis E.E."/>
            <person name="Goodrich-Blair H."/>
            <person name="Stock S.P."/>
            <person name="Adams B.J."/>
            <person name="Sternberg P.W."/>
            <person name="Mortazavi A."/>
        </authorList>
    </citation>
    <scope>NUCLEOTIDE SEQUENCE [LARGE SCALE GENOMIC DNA]</scope>
    <source>
        <strain evidence="1 2">ALL</strain>
    </source>
</reference>
<dbReference type="AlphaFoldDB" id="A0A4U8V0N5"/>
<keyword evidence="2" id="KW-1185">Reference proteome</keyword>
<evidence type="ECO:0000313" key="1">
    <source>
        <dbReference type="EMBL" id="TMS39430.1"/>
    </source>
</evidence>
<organism evidence="1 2">
    <name type="scientific">Steinernema carpocapsae</name>
    <name type="common">Entomopathogenic nematode</name>
    <dbReference type="NCBI Taxonomy" id="34508"/>
    <lineage>
        <taxon>Eukaryota</taxon>
        <taxon>Metazoa</taxon>
        <taxon>Ecdysozoa</taxon>
        <taxon>Nematoda</taxon>
        <taxon>Chromadorea</taxon>
        <taxon>Rhabditida</taxon>
        <taxon>Tylenchina</taxon>
        <taxon>Panagrolaimomorpha</taxon>
        <taxon>Strongyloidoidea</taxon>
        <taxon>Steinernematidae</taxon>
        <taxon>Steinernema</taxon>
    </lineage>
</organism>